<name>A0A146KD40_9EUKA</name>
<sequence length="132" mass="15684">MADQILNVEQRNANTNFYQLKQLSEEIHFCLKVKTERYTGLIHGFITYNTQFPFNQPKVTLYNNGEFMDVVLSTKLCEFWTVQMGVKFIFDEIQQQIAFLAKGNDYQMQTFAQNMQEFICKKCGMKHNKLEW</sequence>
<dbReference type="EMBL" id="GDID01002991">
    <property type="protein sequence ID" value="JAP93615.1"/>
    <property type="molecule type" value="Transcribed_RNA"/>
</dbReference>
<evidence type="ECO:0000313" key="1">
    <source>
        <dbReference type="EMBL" id="JAP93615.1"/>
    </source>
</evidence>
<protein>
    <submittedName>
        <fullName evidence="1">Ubiquitin-conjugating enzyme E2</fullName>
    </submittedName>
</protein>
<reference evidence="1" key="1">
    <citation type="submission" date="2015-07" db="EMBL/GenBank/DDBJ databases">
        <title>Adaptation to a free-living lifestyle via gene acquisitions in the diplomonad Trepomonas sp. PC1.</title>
        <authorList>
            <person name="Xu F."/>
            <person name="Jerlstrom-Hultqvist J."/>
            <person name="Kolisko M."/>
            <person name="Simpson A.G.B."/>
            <person name="Roger A.J."/>
            <person name="Svard S.G."/>
            <person name="Andersson J.O."/>
        </authorList>
    </citation>
    <scope>NUCLEOTIDE SEQUENCE</scope>
    <source>
        <strain evidence="1">PC1</strain>
    </source>
</reference>
<gene>
    <name evidence="1" type="ORF">TPC1_14040</name>
</gene>
<feature type="non-terminal residue" evidence="1">
    <location>
        <position position="132"/>
    </location>
</feature>
<dbReference type="AlphaFoldDB" id="A0A146KD40"/>
<accession>A0A146KD40</accession>
<organism evidence="1">
    <name type="scientific">Trepomonas sp. PC1</name>
    <dbReference type="NCBI Taxonomy" id="1076344"/>
    <lineage>
        <taxon>Eukaryota</taxon>
        <taxon>Metamonada</taxon>
        <taxon>Diplomonadida</taxon>
        <taxon>Hexamitidae</taxon>
        <taxon>Hexamitinae</taxon>
        <taxon>Trepomonas</taxon>
    </lineage>
</organism>
<proteinExistence type="predicted"/>